<keyword evidence="5" id="KW-1185">Reference proteome</keyword>
<dbReference type="Proteomes" id="UP000252519">
    <property type="component" value="Unassembled WGS sequence"/>
</dbReference>
<gene>
    <name evidence="4" type="ORF">ANCCAN_02726</name>
</gene>
<feature type="compositionally biased region" description="Low complexity" evidence="1">
    <location>
        <begin position="340"/>
        <end position="352"/>
    </location>
</feature>
<dbReference type="AlphaFoldDB" id="A0A368H756"/>
<evidence type="ECO:0000256" key="2">
    <source>
        <dbReference type="SAM" id="Phobius"/>
    </source>
</evidence>
<feature type="compositionally biased region" description="Polar residues" evidence="1">
    <location>
        <begin position="209"/>
        <end position="236"/>
    </location>
</feature>
<feature type="chain" id="PRO_5017041457" evidence="3">
    <location>
        <begin position="22"/>
        <end position="378"/>
    </location>
</feature>
<feature type="region of interest" description="Disordered" evidence="1">
    <location>
        <begin position="318"/>
        <end position="365"/>
    </location>
</feature>
<evidence type="ECO:0000313" key="4">
    <source>
        <dbReference type="EMBL" id="RCN51160.1"/>
    </source>
</evidence>
<protein>
    <submittedName>
        <fullName evidence="4">Uncharacterized protein</fullName>
    </submittedName>
</protein>
<feature type="compositionally biased region" description="Polar residues" evidence="1">
    <location>
        <begin position="326"/>
        <end position="336"/>
    </location>
</feature>
<evidence type="ECO:0000313" key="5">
    <source>
        <dbReference type="Proteomes" id="UP000252519"/>
    </source>
</evidence>
<feature type="transmembrane region" description="Helical" evidence="2">
    <location>
        <begin position="281"/>
        <end position="302"/>
    </location>
</feature>
<keyword evidence="2" id="KW-0472">Membrane</keyword>
<sequence length="378" mass="41351">MPTTTAALLIVTLLTVAVTTASSSDCIVDKTLHRSLGALEEEDPYLEVSCVENFLASWRNSRSPNLPDGTQTKPKNTLVHETTAPSSIEEFKEETTYSAIVEEPSITKTKPKKSTHGTTLFDELRSPSTRDIHVPGIPTSAITTSARTKTSPSQRSTEKRTSKGKTRSTEFTTTTRSVPSTTRPALSMTSESKSNFSVTRGDFSMKPGETSTTTGIFSTQAKPEVTNGTTTKTSDGNAKPEPNQPGVKGSESRFANQTSMDKQEAYSFAKKQLQKAVTFKLLWVTSVMTFLMICQMVMISFVRYETMYYILSSTSSSSESSKLEGQRTNSPSSASKTFLPYNPNGNNNKAPPKVLPKEQPRALPKSLALKLKKLAPRR</sequence>
<organism evidence="4 5">
    <name type="scientific">Ancylostoma caninum</name>
    <name type="common">Dog hookworm</name>
    <dbReference type="NCBI Taxonomy" id="29170"/>
    <lineage>
        <taxon>Eukaryota</taxon>
        <taxon>Metazoa</taxon>
        <taxon>Ecdysozoa</taxon>
        <taxon>Nematoda</taxon>
        <taxon>Chromadorea</taxon>
        <taxon>Rhabditida</taxon>
        <taxon>Rhabditina</taxon>
        <taxon>Rhabditomorpha</taxon>
        <taxon>Strongyloidea</taxon>
        <taxon>Ancylostomatidae</taxon>
        <taxon>Ancylostomatinae</taxon>
        <taxon>Ancylostoma</taxon>
    </lineage>
</organism>
<keyword evidence="2" id="KW-1133">Transmembrane helix</keyword>
<feature type="compositionally biased region" description="Polar residues" evidence="1">
    <location>
        <begin position="140"/>
        <end position="155"/>
    </location>
</feature>
<reference evidence="4 5" key="1">
    <citation type="submission" date="2014-10" db="EMBL/GenBank/DDBJ databases">
        <title>Draft genome of the hookworm Ancylostoma caninum.</title>
        <authorList>
            <person name="Mitreva M."/>
        </authorList>
    </citation>
    <scope>NUCLEOTIDE SEQUENCE [LARGE SCALE GENOMIC DNA]</scope>
    <source>
        <strain evidence="4 5">Baltimore</strain>
    </source>
</reference>
<proteinExistence type="predicted"/>
<evidence type="ECO:0000256" key="1">
    <source>
        <dbReference type="SAM" id="MobiDB-lite"/>
    </source>
</evidence>
<comment type="caution">
    <text evidence="4">The sequence shown here is derived from an EMBL/GenBank/DDBJ whole genome shotgun (WGS) entry which is preliminary data.</text>
</comment>
<dbReference type="EMBL" id="JOJR01000016">
    <property type="protein sequence ID" value="RCN51160.1"/>
    <property type="molecule type" value="Genomic_DNA"/>
</dbReference>
<accession>A0A368H756</accession>
<keyword evidence="3" id="KW-0732">Signal</keyword>
<name>A0A368H756_ANCCA</name>
<feature type="compositionally biased region" description="Low complexity" evidence="1">
    <location>
        <begin position="169"/>
        <end position="183"/>
    </location>
</feature>
<feature type="region of interest" description="Disordered" evidence="1">
    <location>
        <begin position="128"/>
        <end position="258"/>
    </location>
</feature>
<feature type="signal peptide" evidence="3">
    <location>
        <begin position="1"/>
        <end position="21"/>
    </location>
</feature>
<feature type="compositionally biased region" description="Polar residues" evidence="1">
    <location>
        <begin position="187"/>
        <end position="198"/>
    </location>
</feature>
<evidence type="ECO:0000256" key="3">
    <source>
        <dbReference type="SAM" id="SignalP"/>
    </source>
</evidence>
<keyword evidence="2" id="KW-0812">Transmembrane</keyword>